<evidence type="ECO:0000313" key="4">
    <source>
        <dbReference type="Proteomes" id="UP001244563"/>
    </source>
</evidence>
<dbReference type="EMBL" id="JAUSSW010000017">
    <property type="protein sequence ID" value="MDQ0104430.1"/>
    <property type="molecule type" value="Genomic_DNA"/>
</dbReference>
<dbReference type="Pfam" id="PF18733">
    <property type="entry name" value="HEPN_LA2681"/>
    <property type="match status" value="1"/>
</dbReference>
<dbReference type="Proteomes" id="UP001244563">
    <property type="component" value="Unassembled WGS sequence"/>
</dbReference>
<evidence type="ECO:0000313" key="3">
    <source>
        <dbReference type="EMBL" id="MDQ0104430.1"/>
    </source>
</evidence>
<gene>
    <name evidence="3" type="ORF">J2T10_004105</name>
</gene>
<dbReference type="InterPro" id="IPR040826">
    <property type="entry name" value="HEPN_LA2681"/>
</dbReference>
<keyword evidence="4" id="KW-1185">Reference proteome</keyword>
<accession>A0ABT9TSQ0</accession>
<protein>
    <submittedName>
        <fullName evidence="3">Tetratricopeptide (TPR) repeat protein</fullName>
    </submittedName>
</protein>
<comment type="caution">
    <text evidence="3">The sequence shown here is derived from an EMBL/GenBank/DDBJ whole genome shotgun (WGS) entry which is preliminary data.</text>
</comment>
<feature type="repeat" description="TPR" evidence="1">
    <location>
        <begin position="166"/>
        <end position="199"/>
    </location>
</feature>
<evidence type="ECO:0000259" key="2">
    <source>
        <dbReference type="Pfam" id="PF18733"/>
    </source>
</evidence>
<proteinExistence type="predicted"/>
<sequence length="533" mass="59007">MESREGRKKFEQLARDIKECSRWMAQPAVAMKRLAPIYTGLQELIVSGTGDPGKCMRMLLHLSSLQIDAASEASDGNEIDRGMAWAQEVIDGENADEVAKASAAYNLANALTSIHYQAWTEHRGRPETAASRRSPFRLRERETVRRTRTLNARAANSPELNGPARSTALCNLGNSLDESGRWVEAYQCYADALEADPNNGNAAGNAAELLRRRINGGHGLLGHYAAVYDFYLRKAKDLRQQTVAIAGENTALRWDSLELTGSPGHISHEGDKLNDYQRWIKQHRLALTLAVEGLGSDEPRWDSATLDSVTVRLGEPDPPPIFSSMNVLKAEFLTVRRLAFNGENMLLDSLYQQHPADTGWYADTLDYSLYGEPPAMLILAQRASLDLLDKIAVAANEHFQTGLHPGNITFRNYWFDNGSGAIRKKLPMPVDGYGASIAMSELSFDICPEGLYPAAQMLRNAGTHRLVHLTHGEATGVTEDTHSTVDFLELIHACHESLRVARAAYIYLIDLVNEKEAAEQKAQMPSLPLPEQM</sequence>
<keyword evidence="1" id="KW-0802">TPR repeat</keyword>
<dbReference type="InterPro" id="IPR019734">
    <property type="entry name" value="TPR_rpt"/>
</dbReference>
<feature type="domain" description="LA2681-like HEPN" evidence="2">
    <location>
        <begin position="317"/>
        <end position="514"/>
    </location>
</feature>
<evidence type="ECO:0000256" key="1">
    <source>
        <dbReference type="PROSITE-ProRule" id="PRU00339"/>
    </source>
</evidence>
<dbReference type="PROSITE" id="PS50005">
    <property type="entry name" value="TPR"/>
    <property type="match status" value="1"/>
</dbReference>
<dbReference type="SUPFAM" id="SSF48452">
    <property type="entry name" value="TPR-like"/>
    <property type="match status" value="1"/>
</dbReference>
<reference evidence="3 4" key="1">
    <citation type="submission" date="2023-07" db="EMBL/GenBank/DDBJ databases">
        <title>Sorghum-associated microbial communities from plants grown in Nebraska, USA.</title>
        <authorList>
            <person name="Schachtman D."/>
        </authorList>
    </citation>
    <scope>NUCLEOTIDE SEQUENCE [LARGE SCALE GENOMIC DNA]</scope>
    <source>
        <strain evidence="3 4">CC523</strain>
    </source>
</reference>
<dbReference type="SMART" id="SM00028">
    <property type="entry name" value="TPR"/>
    <property type="match status" value="1"/>
</dbReference>
<dbReference type="RefSeq" id="WP_306879649.1">
    <property type="nucleotide sequence ID" value="NZ_JAUSSW010000017.1"/>
</dbReference>
<dbReference type="Gene3D" id="1.25.40.10">
    <property type="entry name" value="Tetratricopeptide repeat domain"/>
    <property type="match status" value="1"/>
</dbReference>
<organism evidence="3 4">
    <name type="scientific">Paenarthrobacter nicotinovorans</name>
    <name type="common">Arthrobacter nicotinovorans</name>
    <dbReference type="NCBI Taxonomy" id="29320"/>
    <lineage>
        <taxon>Bacteria</taxon>
        <taxon>Bacillati</taxon>
        <taxon>Actinomycetota</taxon>
        <taxon>Actinomycetes</taxon>
        <taxon>Micrococcales</taxon>
        <taxon>Micrococcaceae</taxon>
        <taxon>Paenarthrobacter</taxon>
    </lineage>
</organism>
<dbReference type="InterPro" id="IPR011990">
    <property type="entry name" value="TPR-like_helical_dom_sf"/>
</dbReference>
<name>A0ABT9TSQ0_PAENI</name>